<dbReference type="SMART" id="SM00430">
    <property type="entry name" value="HOLI"/>
    <property type="match status" value="1"/>
</dbReference>
<dbReference type="AlphaFoldDB" id="A0A2A2LCD0"/>
<dbReference type="PANTHER" id="PTHR46397:SF5">
    <property type="entry name" value="NUCLEAR HORMONE RECEPTOR FAMILY MEMBER NHR-20"/>
    <property type="match status" value="1"/>
</dbReference>
<dbReference type="Gene3D" id="1.10.565.10">
    <property type="entry name" value="Retinoid X Receptor"/>
    <property type="match status" value="1"/>
</dbReference>
<dbReference type="STRING" id="2018661.A0A2A2LCD0"/>
<evidence type="ECO:0000313" key="7">
    <source>
        <dbReference type="EMBL" id="PAV83748.1"/>
    </source>
</evidence>
<dbReference type="OrthoDB" id="5855496at2759"/>
<feature type="domain" description="NR LBD" evidence="6">
    <location>
        <begin position="176"/>
        <end position="434"/>
    </location>
</feature>
<keyword evidence="3" id="KW-0804">Transcription</keyword>
<keyword evidence="4" id="KW-0675">Receptor</keyword>
<keyword evidence="8" id="KW-1185">Reference proteome</keyword>
<comment type="similarity">
    <text evidence="1">Belongs to the nuclear hormone receptor family.</text>
</comment>
<evidence type="ECO:0000259" key="6">
    <source>
        <dbReference type="PROSITE" id="PS51843"/>
    </source>
</evidence>
<reference evidence="7 8" key="1">
    <citation type="journal article" date="2017" name="Curr. Biol.">
        <title>Genome architecture and evolution of a unichromosomal asexual nematode.</title>
        <authorList>
            <person name="Fradin H."/>
            <person name="Zegar C."/>
            <person name="Gutwein M."/>
            <person name="Lucas J."/>
            <person name="Kovtun M."/>
            <person name="Corcoran D."/>
            <person name="Baugh L.R."/>
            <person name="Kiontke K."/>
            <person name="Gunsalus K."/>
            <person name="Fitch D.H."/>
            <person name="Piano F."/>
        </authorList>
    </citation>
    <scope>NUCLEOTIDE SEQUENCE [LARGE SCALE GENOMIC DNA]</scope>
    <source>
        <strain evidence="7">PF1309</strain>
    </source>
</reference>
<evidence type="ECO:0000256" key="2">
    <source>
        <dbReference type="ARBA" id="ARBA00023015"/>
    </source>
</evidence>
<feature type="compositionally biased region" description="Basic residues" evidence="5">
    <location>
        <begin position="29"/>
        <end position="42"/>
    </location>
</feature>
<dbReference type="Proteomes" id="UP000218231">
    <property type="component" value="Unassembled WGS sequence"/>
</dbReference>
<organism evidence="7 8">
    <name type="scientific">Diploscapter pachys</name>
    <dbReference type="NCBI Taxonomy" id="2018661"/>
    <lineage>
        <taxon>Eukaryota</taxon>
        <taxon>Metazoa</taxon>
        <taxon>Ecdysozoa</taxon>
        <taxon>Nematoda</taxon>
        <taxon>Chromadorea</taxon>
        <taxon>Rhabditida</taxon>
        <taxon>Rhabditina</taxon>
        <taxon>Rhabditomorpha</taxon>
        <taxon>Rhabditoidea</taxon>
        <taxon>Rhabditidae</taxon>
        <taxon>Diploscapter</taxon>
    </lineage>
</organism>
<accession>A0A2A2LCD0</accession>
<evidence type="ECO:0000256" key="1">
    <source>
        <dbReference type="ARBA" id="ARBA00005993"/>
    </source>
</evidence>
<feature type="region of interest" description="Disordered" evidence="5">
    <location>
        <begin position="1"/>
        <end position="84"/>
    </location>
</feature>
<dbReference type="PROSITE" id="PS51843">
    <property type="entry name" value="NR_LBD"/>
    <property type="match status" value="1"/>
</dbReference>
<protein>
    <recommendedName>
        <fullName evidence="6">NR LBD domain-containing protein</fullName>
    </recommendedName>
</protein>
<evidence type="ECO:0000256" key="3">
    <source>
        <dbReference type="ARBA" id="ARBA00023163"/>
    </source>
</evidence>
<feature type="compositionally biased region" description="Low complexity" evidence="5">
    <location>
        <begin position="63"/>
        <end position="84"/>
    </location>
</feature>
<comment type="caution">
    <text evidence="7">The sequence shown here is derived from an EMBL/GenBank/DDBJ whole genome shotgun (WGS) entry which is preliminary data.</text>
</comment>
<evidence type="ECO:0000256" key="5">
    <source>
        <dbReference type="SAM" id="MobiDB-lite"/>
    </source>
</evidence>
<dbReference type="InterPro" id="IPR000536">
    <property type="entry name" value="Nucl_hrmn_rcpt_lig-bd"/>
</dbReference>
<dbReference type="Pfam" id="PF00104">
    <property type="entry name" value="Hormone_recep"/>
    <property type="match status" value="1"/>
</dbReference>
<dbReference type="SUPFAM" id="SSF48508">
    <property type="entry name" value="Nuclear receptor ligand-binding domain"/>
    <property type="match status" value="1"/>
</dbReference>
<keyword evidence="2" id="KW-0805">Transcription regulation</keyword>
<dbReference type="PANTHER" id="PTHR46397">
    <property type="entry name" value="NUCLEAR HORMONE RECEPTOR FAMILY-RELATED"/>
    <property type="match status" value="1"/>
</dbReference>
<dbReference type="EMBL" id="LIAE01006928">
    <property type="protein sequence ID" value="PAV83748.1"/>
    <property type="molecule type" value="Genomic_DNA"/>
</dbReference>
<sequence length="434" mass="49309">MFFHKNLPFPQTLPFDPGSPLRPFGPGVQKRRPSRRLKKKEKRGSESIDVVDPPSNKTDIANSPLASASSSGSKPSPGYSKPSPIATATAMILAENQIKQETMPENLQLSLDTPSTSAATLCALQSILLNKANNLIQQSKEQQREEETREVYSPSDEVFPVIGMTGGELLRHYVDELKRAMDRRRLMFTDTYMLAVMNDCGDVPFTNPNIAPPHTMGRQSVAQKFDHLLAFEYCKNTPGFDLLRDVERMIYFRLTAISFALLDIAWITAKTTSRNDERPVMVFTDGSVCTVNDYSFGWEDEITDKGLLLKKEHKIVYFNEFVTRLYRAVIIPFQEMHIEQVEYAALKALCILKLGYCEYSQNIRSLAKEQEKAILLGLNEYYEDRQDKPQRIGNLILFMGTIFEIIQLIIEQYKTAELFGLFNLDCISKTLLSV</sequence>
<dbReference type="InterPro" id="IPR035500">
    <property type="entry name" value="NHR-like_dom_sf"/>
</dbReference>
<evidence type="ECO:0000256" key="4">
    <source>
        <dbReference type="ARBA" id="ARBA00023170"/>
    </source>
</evidence>
<name>A0A2A2LCD0_9BILA</name>
<evidence type="ECO:0000313" key="8">
    <source>
        <dbReference type="Proteomes" id="UP000218231"/>
    </source>
</evidence>
<gene>
    <name evidence="7" type="ORF">WR25_13317</name>
</gene>
<proteinExistence type="inferred from homology"/>